<proteinExistence type="inferred from homology"/>
<evidence type="ECO:0000313" key="8">
    <source>
        <dbReference type="Proteomes" id="UP000887540"/>
    </source>
</evidence>
<dbReference type="GO" id="GO:0006508">
    <property type="term" value="P:proteolysis"/>
    <property type="evidence" value="ECO:0007669"/>
    <property type="project" value="UniProtKB-KW"/>
</dbReference>
<keyword evidence="8" id="KW-1185">Reference proteome</keyword>
<dbReference type="Pfam" id="PF00026">
    <property type="entry name" value="Asp"/>
    <property type="match status" value="1"/>
</dbReference>
<keyword evidence="4 6" id="KW-0378">Hydrolase</keyword>
<organism evidence="8 9">
    <name type="scientific">Acrobeloides nanus</name>
    <dbReference type="NCBI Taxonomy" id="290746"/>
    <lineage>
        <taxon>Eukaryota</taxon>
        <taxon>Metazoa</taxon>
        <taxon>Ecdysozoa</taxon>
        <taxon>Nematoda</taxon>
        <taxon>Chromadorea</taxon>
        <taxon>Rhabditida</taxon>
        <taxon>Tylenchina</taxon>
        <taxon>Cephalobomorpha</taxon>
        <taxon>Cephaloboidea</taxon>
        <taxon>Cephalobidae</taxon>
        <taxon>Acrobeloides</taxon>
    </lineage>
</organism>
<dbReference type="AlphaFoldDB" id="A0A914E844"/>
<dbReference type="GO" id="GO:0005764">
    <property type="term" value="C:lysosome"/>
    <property type="evidence" value="ECO:0007669"/>
    <property type="project" value="TreeGrafter"/>
</dbReference>
<evidence type="ECO:0000259" key="7">
    <source>
        <dbReference type="PROSITE" id="PS51767"/>
    </source>
</evidence>
<dbReference type="FunFam" id="2.40.70.10:FF:000115">
    <property type="entry name" value="Lysosomal aspartic protease"/>
    <property type="match status" value="1"/>
</dbReference>
<name>A0A914E844_9BILA</name>
<dbReference type="PANTHER" id="PTHR47966:SF45">
    <property type="entry name" value="PEPTIDASE A1 DOMAIN-CONTAINING PROTEIN"/>
    <property type="match status" value="1"/>
</dbReference>
<feature type="active site" evidence="5">
    <location>
        <position position="37"/>
    </location>
</feature>
<evidence type="ECO:0000313" key="9">
    <source>
        <dbReference type="WBParaSite" id="ACRNAN_scaffold6390.g8273.t1"/>
    </source>
</evidence>
<dbReference type="GO" id="GO:0004190">
    <property type="term" value="F:aspartic-type endopeptidase activity"/>
    <property type="evidence" value="ECO:0007669"/>
    <property type="project" value="UniProtKB-KW"/>
</dbReference>
<evidence type="ECO:0000256" key="2">
    <source>
        <dbReference type="ARBA" id="ARBA00022670"/>
    </source>
</evidence>
<dbReference type="InterPro" id="IPR033121">
    <property type="entry name" value="PEPTIDASE_A1"/>
</dbReference>
<dbReference type="Gene3D" id="2.40.70.10">
    <property type="entry name" value="Acid Proteases"/>
    <property type="match status" value="2"/>
</dbReference>
<dbReference type="PRINTS" id="PR00792">
    <property type="entry name" value="PEPSIN"/>
</dbReference>
<evidence type="ECO:0000256" key="1">
    <source>
        <dbReference type="ARBA" id="ARBA00007447"/>
    </source>
</evidence>
<dbReference type="PROSITE" id="PS51767">
    <property type="entry name" value="PEPTIDASE_A1"/>
    <property type="match status" value="1"/>
</dbReference>
<comment type="similarity">
    <text evidence="1 6">Belongs to the peptidase A1 family.</text>
</comment>
<keyword evidence="2 6" id="KW-0645">Protease</keyword>
<dbReference type="InterPro" id="IPR021109">
    <property type="entry name" value="Peptidase_aspartic_dom_sf"/>
</dbReference>
<dbReference type="CDD" id="cd05471">
    <property type="entry name" value="pepsin_like"/>
    <property type="match status" value="1"/>
</dbReference>
<evidence type="ECO:0000256" key="5">
    <source>
        <dbReference type="PIRSR" id="PIRSR601461-1"/>
    </source>
</evidence>
<evidence type="ECO:0000256" key="3">
    <source>
        <dbReference type="ARBA" id="ARBA00022750"/>
    </source>
</evidence>
<dbReference type="Proteomes" id="UP000887540">
    <property type="component" value="Unplaced"/>
</dbReference>
<dbReference type="PANTHER" id="PTHR47966">
    <property type="entry name" value="BETA-SITE APP-CLEAVING ENZYME, ISOFORM A-RELATED"/>
    <property type="match status" value="1"/>
</dbReference>
<protein>
    <submittedName>
        <fullName evidence="9">Peptidase A1 domain-containing protein</fullName>
    </submittedName>
</protein>
<dbReference type="WBParaSite" id="ACRNAN_scaffold6390.g8273.t1">
    <property type="protein sequence ID" value="ACRNAN_scaffold6390.g8273.t1"/>
    <property type="gene ID" value="ACRNAN_scaffold6390.g8273"/>
</dbReference>
<accession>A0A914E844</accession>
<dbReference type="InterPro" id="IPR001969">
    <property type="entry name" value="Aspartic_peptidase_AS"/>
</dbReference>
<evidence type="ECO:0000256" key="4">
    <source>
        <dbReference type="ARBA" id="ARBA00022801"/>
    </source>
</evidence>
<dbReference type="InterPro" id="IPR001461">
    <property type="entry name" value="Aspartic_peptidase_A1"/>
</dbReference>
<keyword evidence="3 6" id="KW-0064">Aspartyl protease</keyword>
<dbReference type="InterPro" id="IPR034164">
    <property type="entry name" value="Pepsin-like_dom"/>
</dbReference>
<dbReference type="SUPFAM" id="SSF50630">
    <property type="entry name" value="Acid proteases"/>
    <property type="match status" value="1"/>
</dbReference>
<feature type="active site" evidence="5">
    <location>
        <position position="224"/>
    </location>
</feature>
<sequence length="283" mass="31035">MPKNKMVYQGIRDYSDIEYVARIYIGTPGQPFDILLDTGSPTLWVPDFDCTRCSVKNRFNSSQSSTYRSTNETWDLAYGDGSRANGIFGVDTVVIGDGSDRLVLPRTTFGQAIYENDRMMDGSNFDGILGLGFGEINGATPPLINAMNQGIIKDAIFTVYLQKRGYKDGAPGGSITYGELDKTHCGPVIAYYPLTSATDFFQFKLDSINFGGYMDYSSWQAISDTGTSDIVGPKHIVQRLAKEAGVTYSYSTDTYYIDCDADLPTLNFVIGGITYGITSVCII</sequence>
<evidence type="ECO:0000256" key="6">
    <source>
        <dbReference type="RuleBase" id="RU000454"/>
    </source>
</evidence>
<reference evidence="9" key="1">
    <citation type="submission" date="2022-11" db="UniProtKB">
        <authorList>
            <consortium name="WormBaseParasite"/>
        </authorList>
    </citation>
    <scope>IDENTIFICATION</scope>
</reference>
<feature type="domain" description="Peptidase A1" evidence="7">
    <location>
        <begin position="19"/>
        <end position="283"/>
    </location>
</feature>
<dbReference type="PROSITE" id="PS00141">
    <property type="entry name" value="ASP_PROTEASE"/>
    <property type="match status" value="2"/>
</dbReference>